<sequence length="115" mass="12319">MLIGQTYDPPRPSSSVAVPAAPEGVVVNFLGVFRSIATTHDDGGNSDHGLGPEASDGGAKPSKHAIFVLSGVRNGTGIYLVRSGVYLWLDERWSFLHAEKSPPGEVYGTTNWFIY</sequence>
<reference evidence="2 4" key="1">
    <citation type="journal article" date="2014" name="BMC Genomics">
        <title>Genome sequence of Anopheles sinensis provides insight into genetics basis of mosquito competence for malaria parasites.</title>
        <authorList>
            <person name="Zhou D."/>
            <person name="Zhang D."/>
            <person name="Ding G."/>
            <person name="Shi L."/>
            <person name="Hou Q."/>
            <person name="Ye Y."/>
            <person name="Xu Y."/>
            <person name="Zhou H."/>
            <person name="Xiong C."/>
            <person name="Li S."/>
            <person name="Yu J."/>
            <person name="Hong S."/>
            <person name="Yu X."/>
            <person name="Zou P."/>
            <person name="Chen C."/>
            <person name="Chang X."/>
            <person name="Wang W."/>
            <person name="Lv Y."/>
            <person name="Sun Y."/>
            <person name="Ma L."/>
            <person name="Shen B."/>
            <person name="Zhu C."/>
        </authorList>
    </citation>
    <scope>NUCLEOTIDE SEQUENCE [LARGE SCALE GENOMIC DNA]</scope>
</reference>
<accession>A0A084W6R0</accession>
<evidence type="ECO:0000313" key="2">
    <source>
        <dbReference type="EMBL" id="KFB45904.1"/>
    </source>
</evidence>
<dbReference type="EMBL" id="ATLV01020911">
    <property type="status" value="NOT_ANNOTATED_CDS"/>
    <property type="molecule type" value="Genomic_DNA"/>
</dbReference>
<dbReference type="EMBL" id="KE525309">
    <property type="protein sequence ID" value="KFB45904.1"/>
    <property type="molecule type" value="Genomic_DNA"/>
</dbReference>
<dbReference type="AlphaFoldDB" id="A0A084W6R0"/>
<evidence type="ECO:0000256" key="1">
    <source>
        <dbReference type="SAM" id="MobiDB-lite"/>
    </source>
</evidence>
<dbReference type="VEuPathDB" id="VectorBase:ASIC013868"/>
<protein>
    <submittedName>
        <fullName evidence="2 3">Nonstructural polyprotein</fullName>
    </submittedName>
</protein>
<dbReference type="Proteomes" id="UP000030765">
    <property type="component" value="Unassembled WGS sequence"/>
</dbReference>
<name>A0A084W6R0_ANOSI</name>
<gene>
    <name evidence="2" type="ORF">ZHAS_00013868</name>
</gene>
<feature type="region of interest" description="Disordered" evidence="1">
    <location>
        <begin position="40"/>
        <end position="60"/>
    </location>
</feature>
<reference evidence="3" key="2">
    <citation type="submission" date="2020-05" db="UniProtKB">
        <authorList>
            <consortium name="EnsemblMetazoa"/>
        </authorList>
    </citation>
    <scope>IDENTIFICATION</scope>
</reference>
<keyword evidence="4" id="KW-1185">Reference proteome</keyword>
<evidence type="ECO:0000313" key="4">
    <source>
        <dbReference type="Proteomes" id="UP000030765"/>
    </source>
</evidence>
<evidence type="ECO:0000313" key="3">
    <source>
        <dbReference type="EnsemblMetazoa" id="ASIC013868-PA"/>
    </source>
</evidence>
<proteinExistence type="predicted"/>
<organism evidence="2">
    <name type="scientific">Anopheles sinensis</name>
    <name type="common">Mosquito</name>
    <dbReference type="NCBI Taxonomy" id="74873"/>
    <lineage>
        <taxon>Eukaryota</taxon>
        <taxon>Metazoa</taxon>
        <taxon>Ecdysozoa</taxon>
        <taxon>Arthropoda</taxon>
        <taxon>Hexapoda</taxon>
        <taxon>Insecta</taxon>
        <taxon>Pterygota</taxon>
        <taxon>Neoptera</taxon>
        <taxon>Endopterygota</taxon>
        <taxon>Diptera</taxon>
        <taxon>Nematocera</taxon>
        <taxon>Culicoidea</taxon>
        <taxon>Culicidae</taxon>
        <taxon>Anophelinae</taxon>
        <taxon>Anopheles</taxon>
    </lineage>
</organism>
<dbReference type="EnsemblMetazoa" id="ASIC013868-RA">
    <property type="protein sequence ID" value="ASIC013868-PA"/>
    <property type="gene ID" value="ASIC013868"/>
</dbReference>